<dbReference type="GO" id="GO:0004519">
    <property type="term" value="F:endonuclease activity"/>
    <property type="evidence" value="ECO:0007669"/>
    <property type="project" value="UniProtKB-KW"/>
</dbReference>
<evidence type="ECO:0000259" key="10">
    <source>
        <dbReference type="PROSITE" id="PS50994"/>
    </source>
</evidence>
<keyword evidence="8" id="KW-0548">Nucleotidyltransferase</keyword>
<organism evidence="11 12">
    <name type="scientific">Phytophthora cactorum</name>
    <dbReference type="NCBI Taxonomy" id="29920"/>
    <lineage>
        <taxon>Eukaryota</taxon>
        <taxon>Sar</taxon>
        <taxon>Stramenopiles</taxon>
        <taxon>Oomycota</taxon>
        <taxon>Peronosporomycetes</taxon>
        <taxon>Peronosporales</taxon>
        <taxon>Peronosporaceae</taxon>
        <taxon>Phytophthora</taxon>
    </lineage>
</organism>
<dbReference type="InterPro" id="IPR039537">
    <property type="entry name" value="Retrotran_Ty1/copia-like"/>
</dbReference>
<evidence type="ECO:0000256" key="8">
    <source>
        <dbReference type="ARBA" id="ARBA00022932"/>
    </source>
</evidence>
<dbReference type="GO" id="GO:0003676">
    <property type="term" value="F:nucleic acid binding"/>
    <property type="evidence" value="ECO:0007669"/>
    <property type="project" value="InterPro"/>
</dbReference>
<keyword evidence="9" id="KW-0233">DNA recombination</keyword>
<dbReference type="VEuPathDB" id="FungiDB:PC110_g9680"/>
<keyword evidence="8" id="KW-0239">DNA-directed DNA polymerase</keyword>
<dbReference type="GO" id="GO:0003887">
    <property type="term" value="F:DNA-directed DNA polymerase activity"/>
    <property type="evidence" value="ECO:0007669"/>
    <property type="project" value="UniProtKB-KW"/>
</dbReference>
<dbReference type="GO" id="GO:0046872">
    <property type="term" value="F:metal ion binding"/>
    <property type="evidence" value="ECO:0007669"/>
    <property type="project" value="UniProtKB-KW"/>
</dbReference>
<name>A0A329SEN7_9STRA</name>
<keyword evidence="6" id="KW-0229">DNA integration</keyword>
<keyword evidence="4" id="KW-0378">Hydrolase</keyword>
<protein>
    <recommendedName>
        <fullName evidence="10">Integrase catalytic domain-containing protein</fullName>
    </recommendedName>
</protein>
<dbReference type="GO" id="GO:0006310">
    <property type="term" value="P:DNA recombination"/>
    <property type="evidence" value="ECO:0007669"/>
    <property type="project" value="UniProtKB-KW"/>
</dbReference>
<keyword evidence="8" id="KW-0808">Transferase</keyword>
<dbReference type="STRING" id="29920.A0A329SEN7"/>
<keyword evidence="5" id="KW-0460">Magnesium</keyword>
<dbReference type="GO" id="GO:0015074">
    <property type="term" value="P:DNA integration"/>
    <property type="evidence" value="ECO:0007669"/>
    <property type="project" value="UniProtKB-KW"/>
</dbReference>
<keyword evidence="12" id="KW-1185">Reference proteome</keyword>
<dbReference type="InterPro" id="IPR012337">
    <property type="entry name" value="RNaseH-like_sf"/>
</dbReference>
<evidence type="ECO:0000256" key="3">
    <source>
        <dbReference type="ARBA" id="ARBA00022759"/>
    </source>
</evidence>
<keyword evidence="1" id="KW-0540">Nuclease</keyword>
<dbReference type="SUPFAM" id="SSF53098">
    <property type="entry name" value="Ribonuclease H-like"/>
    <property type="match status" value="1"/>
</dbReference>
<evidence type="ECO:0000256" key="9">
    <source>
        <dbReference type="ARBA" id="ARBA00023172"/>
    </source>
</evidence>
<evidence type="ECO:0000313" key="11">
    <source>
        <dbReference type="EMBL" id="RAW34002.1"/>
    </source>
</evidence>
<dbReference type="OrthoDB" id="113773at2759"/>
<keyword evidence="7" id="KW-0695">RNA-directed DNA polymerase</keyword>
<evidence type="ECO:0000256" key="5">
    <source>
        <dbReference type="ARBA" id="ARBA00022842"/>
    </source>
</evidence>
<gene>
    <name evidence="11" type="ORF">PC110_g9680</name>
</gene>
<dbReference type="PROSITE" id="PS50994">
    <property type="entry name" value="INTEGRASE"/>
    <property type="match status" value="1"/>
</dbReference>
<dbReference type="Proteomes" id="UP000251314">
    <property type="component" value="Unassembled WGS sequence"/>
</dbReference>
<evidence type="ECO:0000256" key="6">
    <source>
        <dbReference type="ARBA" id="ARBA00022908"/>
    </source>
</evidence>
<dbReference type="InterPro" id="IPR036397">
    <property type="entry name" value="RNaseH_sf"/>
</dbReference>
<dbReference type="GO" id="GO:0016787">
    <property type="term" value="F:hydrolase activity"/>
    <property type="evidence" value="ECO:0007669"/>
    <property type="project" value="UniProtKB-KW"/>
</dbReference>
<keyword evidence="2" id="KW-0479">Metal-binding</keyword>
<dbReference type="EMBL" id="MJFZ01000217">
    <property type="protein sequence ID" value="RAW34002.1"/>
    <property type="molecule type" value="Genomic_DNA"/>
</dbReference>
<evidence type="ECO:0000256" key="1">
    <source>
        <dbReference type="ARBA" id="ARBA00022722"/>
    </source>
</evidence>
<evidence type="ECO:0000313" key="12">
    <source>
        <dbReference type="Proteomes" id="UP000251314"/>
    </source>
</evidence>
<evidence type="ECO:0000256" key="4">
    <source>
        <dbReference type="ARBA" id="ARBA00022801"/>
    </source>
</evidence>
<proteinExistence type="predicted"/>
<dbReference type="Gene3D" id="3.30.420.10">
    <property type="entry name" value="Ribonuclease H-like superfamily/Ribonuclease H"/>
    <property type="match status" value="1"/>
</dbReference>
<reference evidence="11 12" key="1">
    <citation type="submission" date="2018-01" db="EMBL/GenBank/DDBJ databases">
        <title>Draft genome of the strawberry crown rot pathogen Phytophthora cactorum.</title>
        <authorList>
            <person name="Armitage A.D."/>
            <person name="Lysoe E."/>
            <person name="Nellist C.F."/>
            <person name="Harrison R.J."/>
            <person name="Brurberg M.B."/>
        </authorList>
    </citation>
    <scope>NUCLEOTIDE SEQUENCE [LARGE SCALE GENOMIC DNA]</scope>
    <source>
        <strain evidence="11 12">10300</strain>
    </source>
</reference>
<dbReference type="GO" id="GO:0003964">
    <property type="term" value="F:RNA-directed DNA polymerase activity"/>
    <property type="evidence" value="ECO:0007669"/>
    <property type="project" value="UniProtKB-KW"/>
</dbReference>
<evidence type="ECO:0000256" key="2">
    <source>
        <dbReference type="ARBA" id="ARBA00022723"/>
    </source>
</evidence>
<dbReference type="InterPro" id="IPR001584">
    <property type="entry name" value="Integrase_cat-core"/>
</dbReference>
<feature type="domain" description="Integrase catalytic" evidence="10">
    <location>
        <begin position="32"/>
        <end position="201"/>
    </location>
</feature>
<dbReference type="PANTHER" id="PTHR42648:SF11">
    <property type="entry name" value="TRANSPOSON TY4-P GAG-POL POLYPROTEIN"/>
    <property type="match status" value="1"/>
</dbReference>
<accession>A0A329SEN7</accession>
<comment type="caution">
    <text evidence="11">The sequence shown here is derived from an EMBL/GenBank/DDBJ whole genome shotgun (WGS) entry which is preliminary data.</text>
</comment>
<dbReference type="PANTHER" id="PTHR42648">
    <property type="entry name" value="TRANSPOSASE, PUTATIVE-RELATED"/>
    <property type="match status" value="1"/>
</dbReference>
<keyword evidence="3" id="KW-0255">Endonuclease</keyword>
<evidence type="ECO:0000256" key="7">
    <source>
        <dbReference type="ARBA" id="ARBA00022918"/>
    </source>
</evidence>
<sequence>MGLLHIRLNHASMEKIRRLAQQFKVGFKVNAKQHQPYDCVSCRMGKFKRMNYKRESERCTRPLKRIDVEILYLLKQKRDAAEHLKALLLGLDTEFQAKGWKVAVLHSDQGREFLSNAMQALCNGRGIKTTYTNGYSPQENSLVERASGILLPRVRAVLAATRLPKVLWGEALLHTVFTVNRWTSSTLAQGVTPYEMLYENPPDLGILRTCGCLVQAH</sequence>
<dbReference type="AlphaFoldDB" id="A0A329SEN7"/>